<accession>A0ACB9LD30</accession>
<evidence type="ECO:0000313" key="2">
    <source>
        <dbReference type="Proteomes" id="UP000828941"/>
    </source>
</evidence>
<dbReference type="Proteomes" id="UP000828941">
    <property type="component" value="Chromosome 12"/>
</dbReference>
<comment type="caution">
    <text evidence="1">The sequence shown here is derived from an EMBL/GenBank/DDBJ whole genome shotgun (WGS) entry which is preliminary data.</text>
</comment>
<name>A0ACB9LD30_BAUVA</name>
<protein>
    <submittedName>
        <fullName evidence="1">Uncharacterized protein</fullName>
    </submittedName>
</protein>
<sequence length="451" mass="51689">MEIWDSLWVMQLIQMLGIFSFWISLSKIKTLFSRAISFGDRIIKSHSKVWAFLSFNGLVISGSLMSILVVISWAYSYVSPNSHSVIQSYEVPNSSVSVTPSYQIPKSNVSTGATASGCNVFEGSWIRDDSYPLYDASHCPFAERGFNCLANGRKDRGYTKWRWKPKNCDIPRFDAPRLLEQLRGKRVVFVGDSLSRTQWESLICLLMTAVKDKNSVYEINHNKINKQIRFLGVIFTSYNIRIDFYRSIFLVKSGPPPKHAPKRVKTTLRLDKLDDISREWVDSDVLIFNSGHWWTRSKLFDMGWYFQVGNSVKLGMPISSAFNTALQTWASWVETTINANRTRIFFRTFETSHWSGHNRNSCKVTRKPSKKTNGRDRNPFSDMIFKAVNKMNISATLVHVTPMDAHRSDGHVGTWSDKPSVPDCSHWCLPGVPDMWNEILFSYLLPQHGAH</sequence>
<keyword evidence="2" id="KW-1185">Reference proteome</keyword>
<evidence type="ECO:0000313" key="1">
    <source>
        <dbReference type="EMBL" id="KAI4307176.1"/>
    </source>
</evidence>
<gene>
    <name evidence="1" type="ORF">L6164_030391</name>
</gene>
<dbReference type="EMBL" id="CM039437">
    <property type="protein sequence ID" value="KAI4307176.1"/>
    <property type="molecule type" value="Genomic_DNA"/>
</dbReference>
<proteinExistence type="predicted"/>
<organism evidence="1 2">
    <name type="scientific">Bauhinia variegata</name>
    <name type="common">Purple orchid tree</name>
    <name type="synonym">Phanera variegata</name>
    <dbReference type="NCBI Taxonomy" id="167791"/>
    <lineage>
        <taxon>Eukaryota</taxon>
        <taxon>Viridiplantae</taxon>
        <taxon>Streptophyta</taxon>
        <taxon>Embryophyta</taxon>
        <taxon>Tracheophyta</taxon>
        <taxon>Spermatophyta</taxon>
        <taxon>Magnoliopsida</taxon>
        <taxon>eudicotyledons</taxon>
        <taxon>Gunneridae</taxon>
        <taxon>Pentapetalae</taxon>
        <taxon>rosids</taxon>
        <taxon>fabids</taxon>
        <taxon>Fabales</taxon>
        <taxon>Fabaceae</taxon>
        <taxon>Cercidoideae</taxon>
        <taxon>Cercideae</taxon>
        <taxon>Bauhiniinae</taxon>
        <taxon>Bauhinia</taxon>
    </lineage>
</organism>
<reference evidence="1 2" key="1">
    <citation type="journal article" date="2022" name="DNA Res.">
        <title>Chromosomal-level genome assembly of the orchid tree Bauhinia variegata (Leguminosae; Cercidoideae) supports the allotetraploid origin hypothesis of Bauhinia.</title>
        <authorList>
            <person name="Zhong Y."/>
            <person name="Chen Y."/>
            <person name="Zheng D."/>
            <person name="Pang J."/>
            <person name="Liu Y."/>
            <person name="Luo S."/>
            <person name="Meng S."/>
            <person name="Qian L."/>
            <person name="Wei D."/>
            <person name="Dai S."/>
            <person name="Zhou R."/>
        </authorList>
    </citation>
    <scope>NUCLEOTIDE SEQUENCE [LARGE SCALE GENOMIC DNA]</scope>
    <source>
        <strain evidence="1">BV-YZ2020</strain>
    </source>
</reference>